<dbReference type="GO" id="GO:0005737">
    <property type="term" value="C:cytoplasm"/>
    <property type="evidence" value="ECO:0007669"/>
    <property type="project" value="UniProtKB-SubCell"/>
</dbReference>
<evidence type="ECO:0000256" key="4">
    <source>
        <dbReference type="ARBA" id="ARBA00022942"/>
    </source>
</evidence>
<reference evidence="8" key="1">
    <citation type="submission" date="2014-11" db="EMBL/GenBank/DDBJ databases">
        <authorList>
            <person name="Otto D Thomas"/>
            <person name="Naeem Raeece"/>
        </authorList>
    </citation>
    <scope>NUCLEOTIDE SEQUENCE</scope>
</reference>
<evidence type="ECO:0000259" key="7">
    <source>
        <dbReference type="SMART" id="SM00948"/>
    </source>
</evidence>
<dbReference type="EMBL" id="CDMZ01000430">
    <property type="protein sequence ID" value="CEM14135.1"/>
    <property type="molecule type" value="Genomic_DNA"/>
</dbReference>
<keyword evidence="4 6" id="KW-0647">Proteasome</keyword>
<dbReference type="Gene3D" id="3.60.20.10">
    <property type="entry name" value="Glutamine Phosphoribosylpyrophosphate, subunit 1, domain 1"/>
    <property type="match status" value="1"/>
</dbReference>
<evidence type="ECO:0000256" key="3">
    <source>
        <dbReference type="ARBA" id="ARBA00022490"/>
    </source>
</evidence>
<name>A0A0G4FK92_9ALVE</name>
<dbReference type="SUPFAM" id="SSF56235">
    <property type="entry name" value="N-terminal nucleophile aminohydrolases (Ntn hydrolases)"/>
    <property type="match status" value="1"/>
</dbReference>
<feature type="domain" description="Proteasome alpha-type subunits" evidence="7">
    <location>
        <begin position="6"/>
        <end position="28"/>
    </location>
</feature>
<evidence type="ECO:0000256" key="6">
    <source>
        <dbReference type="PROSITE-ProRule" id="PRU00808"/>
    </source>
</evidence>
<evidence type="ECO:0000256" key="2">
    <source>
        <dbReference type="ARBA" id="ARBA00004496"/>
    </source>
</evidence>
<dbReference type="InterPro" id="IPR000426">
    <property type="entry name" value="Proteasome_asu_N"/>
</dbReference>
<dbReference type="InterPro" id="IPR035144">
    <property type="entry name" value="Proteasome_alpha1"/>
</dbReference>
<comment type="subcellular location">
    <subcellularLocation>
        <location evidence="2">Cytoplasm</location>
    </subcellularLocation>
    <subcellularLocation>
        <location evidence="1">Nucleus</location>
    </subcellularLocation>
</comment>
<dbReference type="InterPro" id="IPR029055">
    <property type="entry name" value="Ntn_hydrolases_N"/>
</dbReference>
<dbReference type="GO" id="GO:0019773">
    <property type="term" value="C:proteasome core complex, alpha-subunit complex"/>
    <property type="evidence" value="ECO:0007669"/>
    <property type="project" value="UniProtKB-UniRule"/>
</dbReference>
<gene>
    <name evidence="8" type="ORF">Cvel_17435</name>
</gene>
<accession>A0A0G4FK92</accession>
<dbReference type="InterPro" id="IPR023332">
    <property type="entry name" value="Proteasome_alpha-type"/>
</dbReference>
<keyword evidence="3" id="KW-0963">Cytoplasm</keyword>
<evidence type="ECO:0000256" key="1">
    <source>
        <dbReference type="ARBA" id="ARBA00004123"/>
    </source>
</evidence>
<dbReference type="CDD" id="cd03749">
    <property type="entry name" value="proteasome_alpha_type_1"/>
    <property type="match status" value="1"/>
</dbReference>
<organism evidence="8">
    <name type="scientific">Chromera velia CCMP2878</name>
    <dbReference type="NCBI Taxonomy" id="1169474"/>
    <lineage>
        <taxon>Eukaryota</taxon>
        <taxon>Sar</taxon>
        <taxon>Alveolata</taxon>
        <taxon>Colpodellida</taxon>
        <taxon>Chromeraceae</taxon>
        <taxon>Chromera</taxon>
    </lineage>
</organism>
<dbReference type="PANTHER" id="PTHR11599">
    <property type="entry name" value="PROTEASOME SUBUNIT ALPHA/BETA"/>
    <property type="match status" value="1"/>
</dbReference>
<dbReference type="InterPro" id="IPR001353">
    <property type="entry name" value="Proteasome_sua/b"/>
</dbReference>
<proteinExistence type="inferred from homology"/>
<dbReference type="InterPro" id="IPR050115">
    <property type="entry name" value="Proteasome_alpha"/>
</dbReference>
<protein>
    <recommendedName>
        <fullName evidence="7">Proteasome alpha-type subunits domain-containing protein</fullName>
    </recommendedName>
</protein>
<dbReference type="PROSITE" id="PS51475">
    <property type="entry name" value="PROTEASOME_ALPHA_2"/>
    <property type="match status" value="1"/>
</dbReference>
<evidence type="ECO:0000313" key="8">
    <source>
        <dbReference type="EMBL" id="CEM14135.1"/>
    </source>
</evidence>
<comment type="similarity">
    <text evidence="6">Belongs to the peptidase T1A family.</text>
</comment>
<dbReference type="Pfam" id="PF00227">
    <property type="entry name" value="Proteasome"/>
    <property type="match status" value="1"/>
</dbReference>
<evidence type="ECO:0000256" key="5">
    <source>
        <dbReference type="ARBA" id="ARBA00023242"/>
    </source>
</evidence>
<dbReference type="Pfam" id="PF10584">
    <property type="entry name" value="Proteasome_A_N"/>
    <property type="match status" value="1"/>
</dbReference>
<sequence>MYRNQYDTDCITWSPQGRIFQIEYAMEAVKQGTCIVGLRTKTHAFICSFNRSTSQLAMPQQKLFKIDDHMGIAISGLNADARVLSTFMRNECMRHKYSHQAPLSAGRLVALIGNKSQINTQRASKRPFGVGLLVAGVDNLGPHIYETCPSGNFFEYTAMALGGRSQSARTYLEKHFQTFDDVTVEEATSHILKALAASCTADTELSVKNVSLGIVGKDCPFYMMDEASLQTALDAIKGDSGGAAPMDTS</sequence>
<dbReference type="FunFam" id="3.60.20.10:FF:000016">
    <property type="entry name" value="Proteasome subunit alpha type-6"/>
    <property type="match status" value="1"/>
</dbReference>
<dbReference type="AlphaFoldDB" id="A0A0G4FK92"/>
<dbReference type="PhylomeDB" id="A0A0G4FK92"/>
<dbReference type="SMART" id="SM00948">
    <property type="entry name" value="Proteasome_A_N"/>
    <property type="match status" value="1"/>
</dbReference>
<dbReference type="VEuPathDB" id="CryptoDB:Cvel_17435"/>
<keyword evidence="5" id="KW-0539">Nucleus</keyword>
<dbReference type="GO" id="GO:0005634">
    <property type="term" value="C:nucleus"/>
    <property type="evidence" value="ECO:0007669"/>
    <property type="project" value="UniProtKB-SubCell"/>
</dbReference>
<dbReference type="GO" id="GO:0006511">
    <property type="term" value="P:ubiquitin-dependent protein catabolic process"/>
    <property type="evidence" value="ECO:0007669"/>
    <property type="project" value="InterPro"/>
</dbReference>